<name>E4SIP0_LACAR</name>
<sequence length="398" mass="45836">MKVGFSIKKINPQVGCQMEGYNPRNSTGIHDDLTTSVLVLNKNFVIISLDLIAIPAFRVDRIKRRINEKYSINPDHIIISAIHTHSGPTVTDLLIDYPKIDNSYWKLIDEQVLKGIECALQNSSSSELKLIQYKVPNGIYANRNSESLPYNRSIMELRFTHNSTIRASLLFVATHPTVMNIKNTLISADLIEGIRQQYKKLHNLKPMVVLSDCADTSTRFTRKESSFKEIDRLAKLIGQSLTKPILEKTLNWKLNSIRNINEKCDYDPITNKMANKLYDLICFRYNKATSTNQKQMLKGLLDTYKHIRYYGHTHFTTHAMIYDFNDFRIVTYPGELVYALGDKIRNHDKKTTLLITLANDYRGYSVDAAEFGKYFESYNSVFLKGMADDFVNQIVNQY</sequence>
<dbReference type="KEGG" id="lam:LA2_05390"/>
<organism evidence="2 3">
    <name type="scientific">Lactobacillus amylovorus (strain GRL 1112)</name>
    <dbReference type="NCBI Taxonomy" id="695560"/>
    <lineage>
        <taxon>Bacteria</taxon>
        <taxon>Bacillati</taxon>
        <taxon>Bacillota</taxon>
        <taxon>Bacilli</taxon>
        <taxon>Lactobacillales</taxon>
        <taxon>Lactobacillaceae</taxon>
        <taxon>Lactobacillus</taxon>
    </lineage>
</organism>
<dbReference type="AlphaFoldDB" id="E4SIP0"/>
<dbReference type="Proteomes" id="UP000007033">
    <property type="component" value="Chromosome"/>
</dbReference>
<dbReference type="Pfam" id="PF04734">
    <property type="entry name" value="Ceramidase_alk"/>
    <property type="match status" value="1"/>
</dbReference>
<dbReference type="EMBL" id="CP002338">
    <property type="protein sequence ID" value="ADQ59039.1"/>
    <property type="molecule type" value="Genomic_DNA"/>
</dbReference>
<dbReference type="InterPro" id="IPR031329">
    <property type="entry name" value="NEUT/ALK_ceramidase_N"/>
</dbReference>
<dbReference type="HOGENOM" id="CLU_030011_0_0_9"/>
<proteinExistence type="predicted"/>
<evidence type="ECO:0000259" key="1">
    <source>
        <dbReference type="Pfam" id="PF04734"/>
    </source>
</evidence>
<feature type="domain" description="Neutral/alkaline non-lysosomal ceramidase N-terminal" evidence="1">
    <location>
        <begin position="4"/>
        <end position="189"/>
    </location>
</feature>
<reference evidence="2 3" key="1">
    <citation type="journal article" date="2011" name="J. Bacteriol.">
        <title>Genome sequence of Lactobacillus amylovorus GRL1112.</title>
        <authorList>
            <person name="Kant R."/>
            <person name="Paulin L."/>
            <person name="Alatalo E."/>
            <person name="de Vos W.M."/>
            <person name="Palva A."/>
        </authorList>
    </citation>
    <scope>NUCLEOTIDE SEQUENCE [LARGE SCALE GENOMIC DNA]</scope>
    <source>
        <strain evidence="2 3">GRL 1112</strain>
    </source>
</reference>
<dbReference type="RefSeq" id="WP_013437837.1">
    <property type="nucleotide sequence ID" value="NC_014724.1"/>
</dbReference>
<dbReference type="PATRIC" id="fig|695560.3.peg.1074"/>
<evidence type="ECO:0000313" key="2">
    <source>
        <dbReference type="EMBL" id="ADQ59039.1"/>
    </source>
</evidence>
<gene>
    <name evidence="2" type="ordered locus">LA2_05390</name>
</gene>
<protein>
    <recommendedName>
        <fullName evidence="1">Neutral/alkaline non-lysosomal ceramidase N-terminal domain-containing protein</fullName>
    </recommendedName>
</protein>
<evidence type="ECO:0000313" key="3">
    <source>
        <dbReference type="Proteomes" id="UP000007033"/>
    </source>
</evidence>
<accession>E4SIP0</accession>